<dbReference type="InterPro" id="IPR025365">
    <property type="entry name" value="DUF4269"/>
</dbReference>
<name>A0AAP2CGQ1_9BACT</name>
<dbReference type="RefSeq" id="WP_213944102.1">
    <property type="nucleotide sequence ID" value="NZ_JAHCMY010000001.1"/>
</dbReference>
<dbReference type="Proteomes" id="UP001319104">
    <property type="component" value="Unassembled WGS sequence"/>
</dbReference>
<dbReference type="EMBL" id="JAHCMY010000001">
    <property type="protein sequence ID" value="MBS9523244.1"/>
    <property type="molecule type" value="Genomic_DNA"/>
</dbReference>
<evidence type="ECO:0000313" key="2">
    <source>
        <dbReference type="Proteomes" id="UP001319104"/>
    </source>
</evidence>
<protein>
    <submittedName>
        <fullName evidence="1">DUF4269 domain-containing protein</fullName>
    </submittedName>
</protein>
<evidence type="ECO:0000313" key="1">
    <source>
        <dbReference type="EMBL" id="MBS9523244.1"/>
    </source>
</evidence>
<sequence>MYPFTTIDYLEHGNQRQKQVFELLTKYQLMAKLEKYHPLVVGTIPLGIDVPQSDVDIICEIKDPDDFRKDLQSKFGGEKWFSIKKTDLHNKPTIVCRFELEGLPIEVFGQDMPTEKQLAFRHMIIEYHILKKFDDDFKEKIIELKREGMKTEPAFTKLLGLEGNPYLVLLDYPLEKREDEFDF</sequence>
<organism evidence="1 2">
    <name type="scientific">Litoribacter ruber</name>
    <dbReference type="NCBI Taxonomy" id="702568"/>
    <lineage>
        <taxon>Bacteria</taxon>
        <taxon>Pseudomonadati</taxon>
        <taxon>Bacteroidota</taxon>
        <taxon>Cytophagia</taxon>
        <taxon>Cytophagales</taxon>
        <taxon>Cyclobacteriaceae</taxon>
        <taxon>Litoribacter</taxon>
    </lineage>
</organism>
<comment type="caution">
    <text evidence="1">The sequence shown here is derived from an EMBL/GenBank/DDBJ whole genome shotgun (WGS) entry which is preliminary data.</text>
</comment>
<accession>A0AAP2CGQ1</accession>
<dbReference type="Pfam" id="PF14091">
    <property type="entry name" value="DUF4269"/>
    <property type="match status" value="1"/>
</dbReference>
<reference evidence="1 2" key="1">
    <citation type="submission" date="2021-05" db="EMBL/GenBank/DDBJ databases">
        <authorList>
            <person name="Zhang Z.D."/>
            <person name="Osman G."/>
        </authorList>
    </citation>
    <scope>NUCLEOTIDE SEQUENCE [LARGE SCALE GENOMIC DNA]</scope>
    <source>
        <strain evidence="1 2">KCTC 32217</strain>
    </source>
</reference>
<dbReference type="AlphaFoldDB" id="A0AAP2CGQ1"/>
<proteinExistence type="predicted"/>
<keyword evidence="2" id="KW-1185">Reference proteome</keyword>
<gene>
    <name evidence="1" type="ORF">KI659_04360</name>
</gene>